<sequence>MSVLKVVNLSEMRTVFTVLTCQKYSRLLWHTVCIFDGETSCLSNSQSKQTECWTI</sequence>
<reference evidence="2" key="1">
    <citation type="submission" date="2017-02" db="EMBL/GenBank/DDBJ databases">
        <authorList>
            <person name="Varghese N."/>
            <person name="Submissions S."/>
        </authorList>
    </citation>
    <scope>NUCLEOTIDE SEQUENCE [LARGE SCALE GENOMIC DNA]</scope>
    <source>
        <strain evidence="2">DSM 24967</strain>
    </source>
</reference>
<name>A0A1T5BXH0_9BACT</name>
<organism evidence="1 2">
    <name type="scientific">Parabacteroides chartae</name>
    <dbReference type="NCBI Taxonomy" id="1037355"/>
    <lineage>
        <taxon>Bacteria</taxon>
        <taxon>Pseudomonadati</taxon>
        <taxon>Bacteroidota</taxon>
        <taxon>Bacteroidia</taxon>
        <taxon>Bacteroidales</taxon>
        <taxon>Tannerellaceae</taxon>
        <taxon>Parabacteroides</taxon>
    </lineage>
</organism>
<dbReference type="EMBL" id="FUYQ01000009">
    <property type="protein sequence ID" value="SKB51837.1"/>
    <property type="molecule type" value="Genomic_DNA"/>
</dbReference>
<dbReference type="AlphaFoldDB" id="A0A1T5BXH0"/>
<protein>
    <submittedName>
        <fullName evidence="1">Uncharacterized protein</fullName>
    </submittedName>
</protein>
<evidence type="ECO:0000313" key="2">
    <source>
        <dbReference type="Proteomes" id="UP000190852"/>
    </source>
</evidence>
<gene>
    <name evidence="1" type="ORF">SAMN05660349_01541</name>
</gene>
<dbReference type="Proteomes" id="UP000190852">
    <property type="component" value="Unassembled WGS sequence"/>
</dbReference>
<evidence type="ECO:0000313" key="1">
    <source>
        <dbReference type="EMBL" id="SKB51837.1"/>
    </source>
</evidence>
<proteinExistence type="predicted"/>
<accession>A0A1T5BXH0</accession>
<keyword evidence="2" id="KW-1185">Reference proteome</keyword>